<protein>
    <recommendedName>
        <fullName evidence="6">IBH1-like N-terminal domain-containing protein</fullName>
    </recommendedName>
</protein>
<dbReference type="GO" id="GO:0006355">
    <property type="term" value="P:regulation of DNA-templated transcription"/>
    <property type="evidence" value="ECO:0007669"/>
    <property type="project" value="InterPro"/>
</dbReference>
<dbReference type="EMBL" id="JANJYI010000008">
    <property type="protein sequence ID" value="KAK2640352.1"/>
    <property type="molecule type" value="Genomic_DNA"/>
</dbReference>
<feature type="domain" description="IBH1-like N-terminal" evidence="6">
    <location>
        <begin position="56"/>
        <end position="112"/>
    </location>
</feature>
<evidence type="ECO:0000256" key="3">
    <source>
        <dbReference type="ARBA" id="ARBA00023163"/>
    </source>
</evidence>
<gene>
    <name evidence="7" type="ORF">Ddye_028147</name>
</gene>
<comment type="caution">
    <text evidence="7">The sequence shown here is derived from an EMBL/GenBank/DDBJ whole genome shotgun (WGS) entry which is preliminary data.</text>
</comment>
<keyword evidence="2" id="KW-0805">Transcription regulation</keyword>
<dbReference type="PANTHER" id="PTHR33124:SF81">
    <property type="entry name" value="TRANSCRIPTION FACTOR BHLH149-LIKE"/>
    <property type="match status" value="1"/>
</dbReference>
<dbReference type="InterPro" id="IPR059002">
    <property type="entry name" value="IBH1_N"/>
</dbReference>
<dbReference type="Proteomes" id="UP001280121">
    <property type="component" value="Unassembled WGS sequence"/>
</dbReference>
<keyword evidence="8" id="KW-1185">Reference proteome</keyword>
<dbReference type="Pfam" id="PF26576">
    <property type="entry name" value="IBH1_N"/>
    <property type="match status" value="1"/>
</dbReference>
<evidence type="ECO:0000313" key="7">
    <source>
        <dbReference type="EMBL" id="KAK2640352.1"/>
    </source>
</evidence>
<feature type="region of interest" description="Disordered" evidence="5">
    <location>
        <begin position="1"/>
        <end position="55"/>
    </location>
</feature>
<sequence>MESFIVSNDHVESNCGTSSSSSMEPKRKRRRIESQKDDDGSGSNQNSTVKRWRTEKEQQIYSSKLLQALRHVRSRSQNQTIGTGRDVREAADRVLAVSAKGVTRWSRAILASSLSLRLKRRHRKVKVAAVIGCNRFKKELKTTETMNKNKKNKKLPAVDMKLRVLGRLIPGCRKTSCLNLLEEATDYIAALEMQVRAIAALAEILAAAQSTPADDRLGANLAS</sequence>
<evidence type="ECO:0000256" key="2">
    <source>
        <dbReference type="ARBA" id="ARBA00023015"/>
    </source>
</evidence>
<keyword evidence="4" id="KW-0539">Nucleus</keyword>
<evidence type="ECO:0000256" key="4">
    <source>
        <dbReference type="ARBA" id="ARBA00023242"/>
    </source>
</evidence>
<dbReference type="InterPro" id="IPR036638">
    <property type="entry name" value="HLH_DNA-bd_sf"/>
</dbReference>
<organism evidence="7 8">
    <name type="scientific">Dipteronia dyeriana</name>
    <dbReference type="NCBI Taxonomy" id="168575"/>
    <lineage>
        <taxon>Eukaryota</taxon>
        <taxon>Viridiplantae</taxon>
        <taxon>Streptophyta</taxon>
        <taxon>Embryophyta</taxon>
        <taxon>Tracheophyta</taxon>
        <taxon>Spermatophyta</taxon>
        <taxon>Magnoliopsida</taxon>
        <taxon>eudicotyledons</taxon>
        <taxon>Gunneridae</taxon>
        <taxon>Pentapetalae</taxon>
        <taxon>rosids</taxon>
        <taxon>malvids</taxon>
        <taxon>Sapindales</taxon>
        <taxon>Sapindaceae</taxon>
        <taxon>Hippocastanoideae</taxon>
        <taxon>Acereae</taxon>
        <taxon>Dipteronia</taxon>
    </lineage>
</organism>
<dbReference type="PANTHER" id="PTHR33124">
    <property type="entry name" value="TRANSCRIPTION FACTOR IBH1-LIKE 1"/>
    <property type="match status" value="1"/>
</dbReference>
<keyword evidence="3" id="KW-0804">Transcription</keyword>
<accession>A0AAD9WS33</accession>
<evidence type="ECO:0000256" key="1">
    <source>
        <dbReference type="ARBA" id="ARBA00004123"/>
    </source>
</evidence>
<comment type="subcellular location">
    <subcellularLocation>
        <location evidence="1">Nucleus</location>
    </subcellularLocation>
</comment>
<dbReference type="GO" id="GO:0046983">
    <property type="term" value="F:protein dimerization activity"/>
    <property type="evidence" value="ECO:0007669"/>
    <property type="project" value="InterPro"/>
</dbReference>
<evidence type="ECO:0000313" key="8">
    <source>
        <dbReference type="Proteomes" id="UP001280121"/>
    </source>
</evidence>
<dbReference type="InterPro" id="IPR044660">
    <property type="entry name" value="IBH1-like"/>
</dbReference>
<name>A0AAD9WS33_9ROSI</name>
<dbReference type="GO" id="GO:0005634">
    <property type="term" value="C:nucleus"/>
    <property type="evidence" value="ECO:0007669"/>
    <property type="project" value="UniProtKB-SubCell"/>
</dbReference>
<dbReference type="SUPFAM" id="SSF47459">
    <property type="entry name" value="HLH, helix-loop-helix DNA-binding domain"/>
    <property type="match status" value="1"/>
</dbReference>
<feature type="compositionally biased region" description="Polar residues" evidence="5">
    <location>
        <begin position="14"/>
        <end position="23"/>
    </location>
</feature>
<proteinExistence type="predicted"/>
<reference evidence="7" key="1">
    <citation type="journal article" date="2023" name="Plant J.">
        <title>Genome sequences and population genomics provide insights into the demographic history, inbreeding, and mutation load of two 'living fossil' tree species of Dipteronia.</title>
        <authorList>
            <person name="Feng Y."/>
            <person name="Comes H.P."/>
            <person name="Chen J."/>
            <person name="Zhu S."/>
            <person name="Lu R."/>
            <person name="Zhang X."/>
            <person name="Li P."/>
            <person name="Qiu J."/>
            <person name="Olsen K.M."/>
            <person name="Qiu Y."/>
        </authorList>
    </citation>
    <scope>NUCLEOTIDE SEQUENCE</scope>
    <source>
        <strain evidence="7">KIB01</strain>
    </source>
</reference>
<evidence type="ECO:0000256" key="5">
    <source>
        <dbReference type="SAM" id="MobiDB-lite"/>
    </source>
</evidence>
<dbReference type="AlphaFoldDB" id="A0AAD9WS33"/>
<evidence type="ECO:0000259" key="6">
    <source>
        <dbReference type="Pfam" id="PF26576"/>
    </source>
</evidence>